<evidence type="ECO:0000313" key="8">
    <source>
        <dbReference type="EMBL" id="SAK44166.1"/>
    </source>
</evidence>
<comment type="cofactor">
    <cofactor evidence="1">
        <name>FAD</name>
        <dbReference type="ChEBI" id="CHEBI:57692"/>
    </cofactor>
</comment>
<organism evidence="8 9">
    <name type="scientific">Caballeronia ptereochthonis</name>
    <dbReference type="NCBI Taxonomy" id="1777144"/>
    <lineage>
        <taxon>Bacteria</taxon>
        <taxon>Pseudomonadati</taxon>
        <taxon>Pseudomonadota</taxon>
        <taxon>Betaproteobacteria</taxon>
        <taxon>Burkholderiales</taxon>
        <taxon>Burkholderiaceae</taxon>
        <taxon>Caballeronia</taxon>
    </lineage>
</organism>
<dbReference type="SUPFAM" id="SSF56645">
    <property type="entry name" value="Acyl-CoA dehydrogenase NM domain-like"/>
    <property type="match status" value="1"/>
</dbReference>
<dbReference type="InterPro" id="IPR006091">
    <property type="entry name" value="Acyl-CoA_Oxase/DH_mid-dom"/>
</dbReference>
<dbReference type="Gene3D" id="1.10.540.10">
    <property type="entry name" value="Acyl-CoA dehydrogenase/oxidase, N-terminal domain"/>
    <property type="match status" value="1"/>
</dbReference>
<dbReference type="PANTHER" id="PTHR43884">
    <property type="entry name" value="ACYL-COA DEHYDROGENASE"/>
    <property type="match status" value="1"/>
</dbReference>
<dbReference type="InterPro" id="IPR037069">
    <property type="entry name" value="AcylCoA_DH/ox_N_sf"/>
</dbReference>
<evidence type="ECO:0000259" key="7">
    <source>
        <dbReference type="Pfam" id="PF02771"/>
    </source>
</evidence>
<evidence type="ECO:0000259" key="6">
    <source>
        <dbReference type="Pfam" id="PF02770"/>
    </source>
</evidence>
<dbReference type="PANTHER" id="PTHR43884:SF12">
    <property type="entry name" value="ISOVALERYL-COA DEHYDROGENASE, MITOCHONDRIAL-RELATED"/>
    <property type="match status" value="1"/>
</dbReference>
<dbReference type="Proteomes" id="UP000054978">
    <property type="component" value="Unassembled WGS sequence"/>
</dbReference>
<dbReference type="InterPro" id="IPR036250">
    <property type="entry name" value="AcylCo_DH-like_C"/>
</dbReference>
<dbReference type="AlphaFoldDB" id="A0A157ZF94"/>
<dbReference type="InterPro" id="IPR013786">
    <property type="entry name" value="AcylCoA_DH/ox_N"/>
</dbReference>
<comment type="similarity">
    <text evidence="2">Belongs to the acyl-CoA dehydrogenase family.</text>
</comment>
<protein>
    <submittedName>
        <fullName evidence="8">Acyl-CoA dehydrogenase domain-containing protein</fullName>
    </submittedName>
</protein>
<proteinExistence type="inferred from homology"/>
<keyword evidence="4" id="KW-0274">FAD</keyword>
<dbReference type="GO" id="GO:0050660">
    <property type="term" value="F:flavin adenine dinucleotide binding"/>
    <property type="evidence" value="ECO:0007669"/>
    <property type="project" value="InterPro"/>
</dbReference>
<evidence type="ECO:0000256" key="1">
    <source>
        <dbReference type="ARBA" id="ARBA00001974"/>
    </source>
</evidence>
<dbReference type="OrthoDB" id="9769473at2"/>
<dbReference type="Pfam" id="PF02771">
    <property type="entry name" value="Acyl-CoA_dh_N"/>
    <property type="match status" value="1"/>
</dbReference>
<dbReference type="FunFam" id="1.20.140.10:FF:000012">
    <property type="entry name" value="Acyl-CoA dehydrogenase fadE12"/>
    <property type="match status" value="1"/>
</dbReference>
<dbReference type="CDD" id="cd00567">
    <property type="entry name" value="ACAD"/>
    <property type="match status" value="1"/>
</dbReference>
<evidence type="ECO:0000256" key="4">
    <source>
        <dbReference type="ARBA" id="ARBA00022827"/>
    </source>
</evidence>
<keyword evidence="3" id="KW-0285">Flavoprotein</keyword>
<evidence type="ECO:0000313" key="9">
    <source>
        <dbReference type="Proteomes" id="UP000054978"/>
    </source>
</evidence>
<feature type="domain" description="Acyl-CoA dehydrogenase/oxidase C-terminal" evidence="5">
    <location>
        <begin position="236"/>
        <end position="382"/>
    </location>
</feature>
<name>A0A157ZF94_9BURK</name>
<dbReference type="Gene3D" id="2.40.110.10">
    <property type="entry name" value="Butyryl-CoA Dehydrogenase, subunit A, domain 2"/>
    <property type="match status" value="1"/>
</dbReference>
<evidence type="ECO:0000259" key="5">
    <source>
        <dbReference type="Pfam" id="PF00441"/>
    </source>
</evidence>
<dbReference type="InterPro" id="IPR009075">
    <property type="entry name" value="AcylCo_DH/oxidase_C"/>
</dbReference>
<dbReference type="EMBL" id="FCOB02000002">
    <property type="protein sequence ID" value="SAK44166.1"/>
    <property type="molecule type" value="Genomic_DNA"/>
</dbReference>
<dbReference type="Pfam" id="PF00441">
    <property type="entry name" value="Acyl-CoA_dh_1"/>
    <property type="match status" value="1"/>
</dbReference>
<evidence type="ECO:0000256" key="2">
    <source>
        <dbReference type="ARBA" id="ARBA00009347"/>
    </source>
</evidence>
<dbReference type="Pfam" id="PF02770">
    <property type="entry name" value="Acyl-CoA_dh_M"/>
    <property type="match status" value="1"/>
</dbReference>
<accession>A0A157ZF94</accession>
<dbReference type="SUPFAM" id="SSF47203">
    <property type="entry name" value="Acyl-CoA dehydrogenase C-terminal domain-like"/>
    <property type="match status" value="1"/>
</dbReference>
<gene>
    <name evidence="8" type="ORF">AWB83_00524</name>
</gene>
<dbReference type="STRING" id="1777144.AWB83_00524"/>
<dbReference type="PIRSF" id="PIRSF016578">
    <property type="entry name" value="HsaA"/>
    <property type="match status" value="1"/>
</dbReference>
<keyword evidence="9" id="KW-1185">Reference proteome</keyword>
<dbReference type="InterPro" id="IPR046373">
    <property type="entry name" value="Acyl-CoA_Oxase/DH_mid-dom_sf"/>
</dbReference>
<evidence type="ECO:0000256" key="3">
    <source>
        <dbReference type="ARBA" id="ARBA00022630"/>
    </source>
</evidence>
<reference evidence="8" key="1">
    <citation type="submission" date="2016-01" db="EMBL/GenBank/DDBJ databases">
        <authorList>
            <person name="Peeters C."/>
        </authorList>
    </citation>
    <scope>NUCLEOTIDE SEQUENCE [LARGE SCALE GENOMIC DNA]</scope>
    <source>
        <strain evidence="8">LMG 29326</strain>
    </source>
</reference>
<comment type="caution">
    <text evidence="8">The sequence shown here is derived from an EMBL/GenBank/DDBJ whole genome shotgun (WGS) entry which is preliminary data.</text>
</comment>
<dbReference type="InterPro" id="IPR009100">
    <property type="entry name" value="AcylCoA_DH/oxidase_NM_dom_sf"/>
</dbReference>
<sequence length="391" mass="43412">MTSAVQEEREAHLNDVRRAARTLARKFDLAYWRECDKNEKYPWDFVKAFAEAGWMGILMPEEYGGMGLGVTEAAVMLNEIGASGAGMSGASAIHFYVFPPQPILRHGSEEMKRKYLPLLARGEMLMAFGVTEPTSGVDTSRIRTRAEKKGDRWVINGQKVWTTNGQNATKILLLARTSPRDEARPLDGMTLFFADLDRKHCDVRVIDKLGRAAVDSNEVFIDGLEVADDDVVGEMGQGFRYLLDGLNPERIVVGMEAIGIGRAALDLAVEYANTRVIFDRPIGKNQAVAHPLAENWMRLEAAEIMGLRAAALYDAHKPCGAEANAAKFLGADAGYRACDQAMQTHGGFAYAKEYHVERLWREVRLLRLAPISQEMVLNFISNKVLGLPKSY</sequence>
<dbReference type="Gene3D" id="1.20.140.10">
    <property type="entry name" value="Butyryl-CoA Dehydrogenase, subunit A, domain 3"/>
    <property type="match status" value="1"/>
</dbReference>
<dbReference type="GO" id="GO:0003995">
    <property type="term" value="F:acyl-CoA dehydrogenase activity"/>
    <property type="evidence" value="ECO:0007669"/>
    <property type="project" value="TreeGrafter"/>
</dbReference>
<feature type="domain" description="Acyl-CoA dehydrogenase/oxidase N-terminal" evidence="7">
    <location>
        <begin position="14"/>
        <end position="123"/>
    </location>
</feature>
<feature type="domain" description="Acyl-CoA oxidase/dehydrogenase middle" evidence="6">
    <location>
        <begin position="127"/>
        <end position="222"/>
    </location>
</feature>